<evidence type="ECO:0000313" key="1">
    <source>
        <dbReference type="EMBL" id="MEB3103090.1"/>
    </source>
</evidence>
<dbReference type="EMBL" id="JAYJLD010000027">
    <property type="protein sequence ID" value="MEB3103090.1"/>
    <property type="molecule type" value="Genomic_DNA"/>
</dbReference>
<comment type="caution">
    <text evidence="1">The sequence shown here is derived from an EMBL/GenBank/DDBJ whole genome shotgun (WGS) entry which is preliminary data.</text>
</comment>
<organism evidence="1 2">
    <name type="scientific">Ferviditalea candida</name>
    <dbReference type="NCBI Taxonomy" id="3108399"/>
    <lineage>
        <taxon>Bacteria</taxon>
        <taxon>Bacillati</taxon>
        <taxon>Bacillota</taxon>
        <taxon>Bacilli</taxon>
        <taxon>Bacillales</taxon>
        <taxon>Paenibacillaceae</taxon>
        <taxon>Ferviditalea</taxon>
    </lineage>
</organism>
<dbReference type="Pfam" id="PF06995">
    <property type="entry name" value="Phage_P2_GpU"/>
    <property type="match status" value="1"/>
</dbReference>
<gene>
    <name evidence="1" type="ORF">VF724_15645</name>
</gene>
<protein>
    <submittedName>
        <fullName evidence="1">Phage tail protein</fullName>
    </submittedName>
</protein>
<dbReference type="RefSeq" id="WP_371755217.1">
    <property type="nucleotide sequence ID" value="NZ_JAYJLD010000027.1"/>
</dbReference>
<name>A0ABU5ZKQ2_9BACL</name>
<accession>A0ABU5ZKQ2</accession>
<dbReference type="InterPro" id="IPR009734">
    <property type="entry name" value="Myoviridae_GpU"/>
</dbReference>
<dbReference type="Proteomes" id="UP001310386">
    <property type="component" value="Unassembled WGS sequence"/>
</dbReference>
<keyword evidence="2" id="KW-1185">Reference proteome</keyword>
<reference evidence="1" key="1">
    <citation type="submission" date="2023-12" db="EMBL/GenBank/DDBJ databases">
        <title>Fervidustalea candida gen. nov., sp. nov., a novel member of the family Paenibacillaceae isolated from a geothermal area.</title>
        <authorList>
            <person name="Li W.-J."/>
            <person name="Jiao J.-Y."/>
            <person name="Chen Y."/>
        </authorList>
    </citation>
    <scope>NUCLEOTIDE SEQUENCE</scope>
    <source>
        <strain evidence="1">SYSU GA230002</strain>
    </source>
</reference>
<proteinExistence type="predicted"/>
<sequence>MPIASFRGKAFQVSANKKYTFSGLSWSGALDTETQDKLGSKPSTYIKGESLDGMSFEVPLRADFGINVRAQIEDWKAILASKKPDIFILGSKPLGKNKWLLKSVSVSDEEIDASGNFLKATLKLEFEEYVRAGTAQSQTSAAGATNLNLTPSQYIYDPPNKADDKRDNPNLDHALWGL</sequence>
<evidence type="ECO:0000313" key="2">
    <source>
        <dbReference type="Proteomes" id="UP001310386"/>
    </source>
</evidence>